<reference evidence="2" key="1">
    <citation type="submission" date="2019-03" db="EMBL/GenBank/DDBJ databases">
        <title>Complete genome of Methylacidiphilum kamchatkense Kam1.</title>
        <authorList>
            <person name="Kruse T."/>
            <person name="Murarilal Ratnadevi C."/>
            <person name="Erikstad H.-A."/>
            <person name="Birkeland N.-K."/>
        </authorList>
    </citation>
    <scope>NUCLEOTIDE SEQUENCE [LARGE SCALE GENOMIC DNA]</scope>
    <source>
        <strain evidence="2">kam1</strain>
    </source>
</reference>
<gene>
    <name evidence="1" type="ORF">kam1_1692</name>
</gene>
<accession>A0A516TNT0</accession>
<organism evidence="1 2">
    <name type="scientific">Methylacidiphilum kamchatkense Kam1</name>
    <dbReference type="NCBI Taxonomy" id="1202785"/>
    <lineage>
        <taxon>Bacteria</taxon>
        <taxon>Pseudomonadati</taxon>
        <taxon>Verrucomicrobiota</taxon>
        <taxon>Methylacidiphilae</taxon>
        <taxon>Methylacidiphilales</taxon>
        <taxon>Methylacidiphilaceae</taxon>
        <taxon>Methylacidiphilum (ex Ratnadevi et al. 2023)</taxon>
    </lineage>
</organism>
<dbReference type="Proteomes" id="UP000315925">
    <property type="component" value="Chromosome"/>
</dbReference>
<sequence length="46" mass="5506">MLNKVISYFFFSYLFDFLRKGIGMEAELVGEMPVRNRKSLDPVQRY</sequence>
<dbReference type="KEGG" id="mkc:kam1_1692"/>
<evidence type="ECO:0000313" key="1">
    <source>
        <dbReference type="EMBL" id="QDQ42907.1"/>
    </source>
</evidence>
<dbReference type="RefSeq" id="WP_161792026.1">
    <property type="nucleotide sequence ID" value="NZ_JQNX01000002.1"/>
</dbReference>
<evidence type="ECO:0000313" key="2">
    <source>
        <dbReference type="Proteomes" id="UP000315925"/>
    </source>
</evidence>
<dbReference type="AlphaFoldDB" id="A0A516TNT0"/>
<protein>
    <submittedName>
        <fullName evidence="1">Uncharacterized protein</fullName>
    </submittedName>
</protein>
<name>A0A516TNT0_9BACT</name>
<proteinExistence type="predicted"/>
<dbReference type="EMBL" id="CP037899">
    <property type="protein sequence ID" value="QDQ42907.1"/>
    <property type="molecule type" value="Genomic_DNA"/>
</dbReference>